<proteinExistence type="predicted"/>
<protein>
    <submittedName>
        <fullName evidence="1">Uncharacterized protein</fullName>
    </submittedName>
</protein>
<evidence type="ECO:0000313" key="1">
    <source>
        <dbReference type="EMBL" id="KAL3633266.1"/>
    </source>
</evidence>
<dbReference type="Proteomes" id="UP001632038">
    <property type="component" value="Unassembled WGS sequence"/>
</dbReference>
<sequence length="276" mass="30351">MAGGFERGYPVDRARLEANENHSGGKYWGSSTVDAANAPLHDEVELKSNASQSAYSFAETLLRKSKLVAQTISEIIEMVQSSPVNINKNSNLKKVIDKAEHLLGCKLEMPELPEIIALMDEIDKGVEKRDELASGHGIREELRAMAFDSPPFSLGITQDYHDVPVQRENDVAGPAKPTEPAKGKGKEIKVVEDVDPKGKGKMKVSYEQDAEDAQSDDFVEIPSKRVTRNAAAMKKSKSGCSPYTLRATKAGDGLNKVEKELCYWVMDNDELGRTLK</sequence>
<evidence type="ECO:0000313" key="2">
    <source>
        <dbReference type="Proteomes" id="UP001632038"/>
    </source>
</evidence>
<gene>
    <name evidence="1" type="ORF">CASFOL_022793</name>
</gene>
<comment type="caution">
    <text evidence="1">The sequence shown here is derived from an EMBL/GenBank/DDBJ whole genome shotgun (WGS) entry which is preliminary data.</text>
</comment>
<keyword evidence="2" id="KW-1185">Reference proteome</keyword>
<dbReference type="EMBL" id="JAVIJP010000030">
    <property type="protein sequence ID" value="KAL3633266.1"/>
    <property type="molecule type" value="Genomic_DNA"/>
</dbReference>
<reference evidence="2" key="1">
    <citation type="journal article" date="2024" name="IScience">
        <title>Strigolactones Initiate the Formation of Haustorium-like Structures in Castilleja.</title>
        <authorList>
            <person name="Buerger M."/>
            <person name="Peterson D."/>
            <person name="Chory J."/>
        </authorList>
    </citation>
    <scope>NUCLEOTIDE SEQUENCE [LARGE SCALE GENOMIC DNA]</scope>
</reference>
<accession>A0ABD3CWS4</accession>
<dbReference type="AlphaFoldDB" id="A0ABD3CWS4"/>
<name>A0ABD3CWS4_9LAMI</name>
<organism evidence="1 2">
    <name type="scientific">Castilleja foliolosa</name>
    <dbReference type="NCBI Taxonomy" id="1961234"/>
    <lineage>
        <taxon>Eukaryota</taxon>
        <taxon>Viridiplantae</taxon>
        <taxon>Streptophyta</taxon>
        <taxon>Embryophyta</taxon>
        <taxon>Tracheophyta</taxon>
        <taxon>Spermatophyta</taxon>
        <taxon>Magnoliopsida</taxon>
        <taxon>eudicotyledons</taxon>
        <taxon>Gunneridae</taxon>
        <taxon>Pentapetalae</taxon>
        <taxon>asterids</taxon>
        <taxon>lamiids</taxon>
        <taxon>Lamiales</taxon>
        <taxon>Orobanchaceae</taxon>
        <taxon>Pedicularideae</taxon>
        <taxon>Castillejinae</taxon>
        <taxon>Castilleja</taxon>
    </lineage>
</organism>